<feature type="transmembrane region" description="Helical" evidence="8">
    <location>
        <begin position="37"/>
        <end position="58"/>
    </location>
</feature>
<evidence type="ECO:0000256" key="6">
    <source>
        <dbReference type="SAM" id="Coils"/>
    </source>
</evidence>
<dbReference type="PANTHER" id="PTHR32309">
    <property type="entry name" value="TYROSINE-PROTEIN KINASE"/>
    <property type="match status" value="1"/>
</dbReference>
<comment type="caution">
    <text evidence="11">The sequence shown here is derived from an EMBL/GenBank/DDBJ whole genome shotgun (WGS) entry which is preliminary data.</text>
</comment>
<evidence type="ECO:0000313" key="12">
    <source>
        <dbReference type="Proteomes" id="UP000321750"/>
    </source>
</evidence>
<dbReference type="RefSeq" id="WP_147044955.1">
    <property type="nucleotide sequence ID" value="NZ_BJZV01000002.1"/>
</dbReference>
<evidence type="ECO:0000256" key="4">
    <source>
        <dbReference type="ARBA" id="ARBA00022989"/>
    </source>
</evidence>
<dbReference type="InterPro" id="IPR050445">
    <property type="entry name" value="Bact_polysacc_biosynth/exp"/>
</dbReference>
<dbReference type="InterPro" id="IPR032807">
    <property type="entry name" value="GNVR"/>
</dbReference>
<dbReference type="Pfam" id="PF13807">
    <property type="entry name" value="GNVR"/>
    <property type="match status" value="1"/>
</dbReference>
<keyword evidence="3 8" id="KW-0812">Transmembrane</keyword>
<sequence length="763" mass="81449">MPRRSSTIDPSPHLAYPPSARDGLTLSQVAPILRRSWAWILIPTVLVAAGAGVFVQVVPPRYTAESKILLETRDPSFARTATERGDQAQPIDEQAVASQVQVVMSRDLARQAVRRLGLVGNPEFDPTAGEPGPIRRLLMLAGLSKPALDAKPEDRVLDTYFDRLLVYPAGKSRILQVEFKSGDPELAARAANTISELYIASLEAAKVDTARYASTWLGSNIDTLRARVADAEAKVEAYRAKNGLIGSANTSGTSLSGQQLGELSSQLSQARTIKADLSGRVKVLKEMIKEGRAFEIPDVANNELIRRTVESRMTLRAQLALESRTLLPAHPRIKELTAQVEDLDAQIKAAAERIVRTLENDAKIAGARVDSLQVAVQGQSDVVAKGNSSEIQLRALEREAKVQREQLESYLSRYREAAARDGESATPADARIVSRAMVPELPSFPKKIPIVGFASILTLMLAIAAVLGRHLLATPEDHLDWQAAPGGPGRDPSSPMGRAADRNDYPEPMPPRGRREPPRIVPAFGSFEAPVAAQAAFPRLVAEAPAPRTGEARPQAQPAAAQDDRYALQALIDRLDTTTSQGGRCVLVIETTEPAAVTDGLASGLVRALAPRASTLLVDVGGEPTGRGQPGLTDLVVGEAAFLDVIHRVAGSRHHAIRTGLADRSVLLDEPHGLAIALNAMVQAYDWVICRLVAPTAEPADDLVSALSACMDSVVIASDAEPDDAGLVALYGLATEAGAGQVLVARGPLAEAAETQMELRLSA</sequence>
<feature type="domain" description="Polysaccharide chain length determinant N-terminal" evidence="9">
    <location>
        <begin position="24"/>
        <end position="114"/>
    </location>
</feature>
<keyword evidence="12" id="KW-1185">Reference proteome</keyword>
<keyword evidence="5 8" id="KW-0472">Membrane</keyword>
<feature type="region of interest" description="Disordered" evidence="7">
    <location>
        <begin position="482"/>
        <end position="520"/>
    </location>
</feature>
<dbReference type="EMBL" id="BJZV01000002">
    <property type="protein sequence ID" value="GEP08596.1"/>
    <property type="molecule type" value="Genomic_DNA"/>
</dbReference>
<dbReference type="Pfam" id="PF02706">
    <property type="entry name" value="Wzz"/>
    <property type="match status" value="1"/>
</dbReference>
<dbReference type="Proteomes" id="UP000321750">
    <property type="component" value="Unassembled WGS sequence"/>
</dbReference>
<evidence type="ECO:0000259" key="9">
    <source>
        <dbReference type="Pfam" id="PF02706"/>
    </source>
</evidence>
<keyword evidence="4 8" id="KW-1133">Transmembrane helix</keyword>
<dbReference type="AlphaFoldDB" id="A0A512JF83"/>
<dbReference type="GO" id="GO:0004713">
    <property type="term" value="F:protein tyrosine kinase activity"/>
    <property type="evidence" value="ECO:0007669"/>
    <property type="project" value="TreeGrafter"/>
</dbReference>
<evidence type="ECO:0000256" key="5">
    <source>
        <dbReference type="ARBA" id="ARBA00023136"/>
    </source>
</evidence>
<dbReference type="InterPro" id="IPR003856">
    <property type="entry name" value="LPS_length_determ_N"/>
</dbReference>
<protein>
    <submittedName>
        <fullName evidence="11">LPS biosynthesis protein</fullName>
    </submittedName>
</protein>
<evidence type="ECO:0000256" key="1">
    <source>
        <dbReference type="ARBA" id="ARBA00004651"/>
    </source>
</evidence>
<reference evidence="11 12" key="1">
    <citation type="submission" date="2019-07" db="EMBL/GenBank/DDBJ databases">
        <title>Whole genome shotgun sequence of Methylobacterium gnaphalii NBRC 107716.</title>
        <authorList>
            <person name="Hosoyama A."/>
            <person name="Uohara A."/>
            <person name="Ohji S."/>
            <person name="Ichikawa N."/>
        </authorList>
    </citation>
    <scope>NUCLEOTIDE SEQUENCE [LARGE SCALE GENOMIC DNA]</scope>
    <source>
        <strain evidence="11 12">NBRC 107716</strain>
    </source>
</reference>
<proteinExistence type="predicted"/>
<dbReference type="OrthoDB" id="7786248at2"/>
<name>A0A512JF83_9HYPH</name>
<accession>A0A512JF83</accession>
<evidence type="ECO:0000313" key="11">
    <source>
        <dbReference type="EMBL" id="GEP08596.1"/>
    </source>
</evidence>
<keyword evidence="2" id="KW-1003">Cell membrane</keyword>
<evidence type="ECO:0000256" key="8">
    <source>
        <dbReference type="SAM" id="Phobius"/>
    </source>
</evidence>
<feature type="coiled-coil region" evidence="6">
    <location>
        <begin position="333"/>
        <end position="360"/>
    </location>
</feature>
<keyword evidence="6" id="KW-0175">Coiled coil</keyword>
<dbReference type="PANTHER" id="PTHR32309:SF13">
    <property type="entry name" value="FERRIC ENTEROBACTIN TRANSPORT PROTEIN FEPE"/>
    <property type="match status" value="1"/>
</dbReference>
<organism evidence="11 12">
    <name type="scientific">Methylobacterium gnaphalii</name>
    <dbReference type="NCBI Taxonomy" id="1010610"/>
    <lineage>
        <taxon>Bacteria</taxon>
        <taxon>Pseudomonadati</taxon>
        <taxon>Pseudomonadota</taxon>
        <taxon>Alphaproteobacteria</taxon>
        <taxon>Hyphomicrobiales</taxon>
        <taxon>Methylobacteriaceae</taxon>
        <taxon>Methylobacterium</taxon>
    </lineage>
</organism>
<comment type="subcellular location">
    <subcellularLocation>
        <location evidence="1">Cell membrane</location>
        <topology evidence="1">Multi-pass membrane protein</topology>
    </subcellularLocation>
</comment>
<dbReference type="GO" id="GO:0005886">
    <property type="term" value="C:plasma membrane"/>
    <property type="evidence" value="ECO:0007669"/>
    <property type="project" value="UniProtKB-SubCell"/>
</dbReference>
<evidence type="ECO:0000256" key="2">
    <source>
        <dbReference type="ARBA" id="ARBA00022475"/>
    </source>
</evidence>
<gene>
    <name evidence="11" type="ORF">MGN01_04410</name>
</gene>
<evidence type="ECO:0000259" key="10">
    <source>
        <dbReference type="Pfam" id="PF13807"/>
    </source>
</evidence>
<evidence type="ECO:0000256" key="3">
    <source>
        <dbReference type="ARBA" id="ARBA00022692"/>
    </source>
</evidence>
<evidence type="ECO:0000256" key="7">
    <source>
        <dbReference type="SAM" id="MobiDB-lite"/>
    </source>
</evidence>
<feature type="domain" description="Tyrosine-protein kinase G-rich" evidence="10">
    <location>
        <begin position="395"/>
        <end position="470"/>
    </location>
</feature>